<sequence length="252" mass="27007">MTDKHPGTAFVTGAAKGIGRGIVERLVADGYKVVAIDRLDSIHELGEKLRAEGADIVTDVADIRDRAALGALMDRAAPLDVIVNNAAITSTHRFEDLTEDHFREAFDVNVVGTFVVAQEGARRMRNGGRIINIASRSFAGAPQMAHYAASKTAVVGLTRSMAIDLSPRDIRVNAIAPGVVDTDMLHYMSEERQQAMLGLQLLGRIGQPEDIARAVSFLASPDNIYITGQVMIVDGGRSLGQGQLPPEESAYA</sequence>
<dbReference type="SMART" id="SM00822">
    <property type="entry name" value="PKS_KR"/>
    <property type="match status" value="1"/>
</dbReference>
<comment type="caution">
    <text evidence="5">The sequence shown here is derived from an EMBL/GenBank/DDBJ whole genome shotgun (WGS) entry which is preliminary data.</text>
</comment>
<dbReference type="Pfam" id="PF13561">
    <property type="entry name" value="adh_short_C2"/>
    <property type="match status" value="1"/>
</dbReference>
<organism evidence="5 6">
    <name type="scientific">Hoeflea ulvae</name>
    <dbReference type="NCBI Taxonomy" id="2983764"/>
    <lineage>
        <taxon>Bacteria</taxon>
        <taxon>Pseudomonadati</taxon>
        <taxon>Pseudomonadota</taxon>
        <taxon>Alphaproteobacteria</taxon>
        <taxon>Hyphomicrobiales</taxon>
        <taxon>Rhizobiaceae</taxon>
        <taxon>Hoeflea</taxon>
    </lineage>
</organism>
<evidence type="ECO:0000256" key="2">
    <source>
        <dbReference type="ARBA" id="ARBA00023002"/>
    </source>
</evidence>
<protein>
    <submittedName>
        <fullName evidence="5">SDR family oxidoreductase</fullName>
    </submittedName>
</protein>
<dbReference type="PRINTS" id="PR00081">
    <property type="entry name" value="GDHRDH"/>
</dbReference>
<dbReference type="SUPFAM" id="SSF51735">
    <property type="entry name" value="NAD(P)-binding Rossmann-fold domains"/>
    <property type="match status" value="1"/>
</dbReference>
<proteinExistence type="inferred from homology"/>
<evidence type="ECO:0000259" key="4">
    <source>
        <dbReference type="SMART" id="SM00822"/>
    </source>
</evidence>
<dbReference type="InterPro" id="IPR036291">
    <property type="entry name" value="NAD(P)-bd_dom_sf"/>
</dbReference>
<accession>A0ABT3YLQ1</accession>
<keyword evidence="3" id="KW-0520">NAD</keyword>
<evidence type="ECO:0000313" key="5">
    <source>
        <dbReference type="EMBL" id="MCY0096826.1"/>
    </source>
</evidence>
<evidence type="ECO:0000256" key="1">
    <source>
        <dbReference type="ARBA" id="ARBA00006484"/>
    </source>
</evidence>
<dbReference type="InterPro" id="IPR002347">
    <property type="entry name" value="SDR_fam"/>
</dbReference>
<dbReference type="PANTHER" id="PTHR24321:SF8">
    <property type="entry name" value="ESTRADIOL 17-BETA-DEHYDROGENASE 8-RELATED"/>
    <property type="match status" value="1"/>
</dbReference>
<dbReference type="PRINTS" id="PR00080">
    <property type="entry name" value="SDRFAMILY"/>
</dbReference>
<feature type="domain" description="Ketoreductase" evidence="4">
    <location>
        <begin position="7"/>
        <end position="178"/>
    </location>
</feature>
<dbReference type="PANTHER" id="PTHR24321">
    <property type="entry name" value="DEHYDROGENASES, SHORT CHAIN"/>
    <property type="match status" value="1"/>
</dbReference>
<reference evidence="5" key="1">
    <citation type="submission" date="2022-10" db="EMBL/GenBank/DDBJ databases">
        <title>Hoeflea sp. J2-29, isolated from marine algae.</title>
        <authorList>
            <person name="Kristyanto S."/>
            <person name="Kim J.M."/>
            <person name="Jeon C.O."/>
        </authorList>
    </citation>
    <scope>NUCLEOTIDE SEQUENCE</scope>
    <source>
        <strain evidence="5">J2-29</strain>
    </source>
</reference>
<dbReference type="CDD" id="cd05233">
    <property type="entry name" value="SDR_c"/>
    <property type="match status" value="1"/>
</dbReference>
<comment type="similarity">
    <text evidence="1">Belongs to the short-chain dehydrogenases/reductases (SDR) family.</text>
</comment>
<dbReference type="RefSeq" id="WP_267614651.1">
    <property type="nucleotide sequence ID" value="NZ_JAOVZQ010000001.1"/>
</dbReference>
<dbReference type="InterPro" id="IPR057326">
    <property type="entry name" value="KR_dom"/>
</dbReference>
<keyword evidence="6" id="KW-1185">Reference proteome</keyword>
<dbReference type="PROSITE" id="PS00061">
    <property type="entry name" value="ADH_SHORT"/>
    <property type="match status" value="1"/>
</dbReference>
<keyword evidence="2" id="KW-0560">Oxidoreductase</keyword>
<dbReference type="Proteomes" id="UP001081283">
    <property type="component" value="Unassembled WGS sequence"/>
</dbReference>
<evidence type="ECO:0000256" key="3">
    <source>
        <dbReference type="ARBA" id="ARBA00023027"/>
    </source>
</evidence>
<evidence type="ECO:0000313" key="6">
    <source>
        <dbReference type="Proteomes" id="UP001081283"/>
    </source>
</evidence>
<dbReference type="Gene3D" id="3.40.50.720">
    <property type="entry name" value="NAD(P)-binding Rossmann-like Domain"/>
    <property type="match status" value="1"/>
</dbReference>
<dbReference type="EMBL" id="JAOVZQ010000001">
    <property type="protein sequence ID" value="MCY0096826.1"/>
    <property type="molecule type" value="Genomic_DNA"/>
</dbReference>
<dbReference type="InterPro" id="IPR020904">
    <property type="entry name" value="Sc_DH/Rdtase_CS"/>
</dbReference>
<gene>
    <name evidence="5" type="ORF">OEG82_22830</name>
</gene>
<name>A0ABT3YLQ1_9HYPH</name>